<proteinExistence type="predicted"/>
<accession>A0A1G4I7W1</accession>
<keyword evidence="1" id="KW-1133">Transmembrane helix</keyword>
<name>A0A1G4I7W1_TRYEQ</name>
<dbReference type="VEuPathDB" id="TriTrypDB:TEOVI_000626200"/>
<evidence type="ECO:0000256" key="1">
    <source>
        <dbReference type="SAM" id="Phobius"/>
    </source>
</evidence>
<dbReference type="EMBL" id="CZPT02000839">
    <property type="protein sequence ID" value="SCU67895.1"/>
    <property type="molecule type" value="Genomic_DNA"/>
</dbReference>
<feature type="transmembrane region" description="Helical" evidence="1">
    <location>
        <begin position="58"/>
        <end position="82"/>
    </location>
</feature>
<dbReference type="GeneID" id="92380201"/>
<evidence type="ECO:0000313" key="3">
    <source>
        <dbReference type="Proteomes" id="UP000195570"/>
    </source>
</evidence>
<dbReference type="AlphaFoldDB" id="A0A1G4I7W1"/>
<keyword evidence="1" id="KW-0812">Transmembrane</keyword>
<comment type="caution">
    <text evidence="2">The sequence shown here is derived from an EMBL/GenBank/DDBJ whole genome shotgun (WGS) entry which is preliminary data.</text>
</comment>
<protein>
    <submittedName>
        <fullName evidence="2">Uncharacterized protein</fullName>
    </submittedName>
</protein>
<dbReference type="RefSeq" id="XP_067079154.1">
    <property type="nucleotide sequence ID" value="XM_067223053.1"/>
</dbReference>
<sequence>MIRCKTPLKLVRRCCHEAPAHFWMALVAEVQLGREGDVAVQVAEPAVVAAAAHFGCTIVVVVVVVVLSPVGAAFWCLTTLWFGNMMTIHYY</sequence>
<organism evidence="2 3">
    <name type="scientific">Trypanosoma equiperdum</name>
    <dbReference type="NCBI Taxonomy" id="5694"/>
    <lineage>
        <taxon>Eukaryota</taxon>
        <taxon>Discoba</taxon>
        <taxon>Euglenozoa</taxon>
        <taxon>Kinetoplastea</taxon>
        <taxon>Metakinetoplastina</taxon>
        <taxon>Trypanosomatida</taxon>
        <taxon>Trypanosomatidae</taxon>
        <taxon>Trypanosoma</taxon>
    </lineage>
</organism>
<keyword evidence="1" id="KW-0472">Membrane</keyword>
<keyword evidence="3" id="KW-1185">Reference proteome</keyword>
<evidence type="ECO:0000313" key="2">
    <source>
        <dbReference type="EMBL" id="SCU67895.1"/>
    </source>
</evidence>
<gene>
    <name evidence="2" type="ORF">TEOVI_000626200</name>
</gene>
<reference evidence="2" key="1">
    <citation type="submission" date="2016-09" db="EMBL/GenBank/DDBJ databases">
        <authorList>
            <person name="Hebert L."/>
            <person name="Moumen B."/>
        </authorList>
    </citation>
    <scope>NUCLEOTIDE SEQUENCE [LARGE SCALE GENOMIC DNA]</scope>
    <source>
        <strain evidence="2">OVI</strain>
    </source>
</reference>
<dbReference type="Proteomes" id="UP000195570">
    <property type="component" value="Unassembled WGS sequence"/>
</dbReference>